<feature type="region of interest" description="Disordered" evidence="5">
    <location>
        <begin position="216"/>
        <end position="242"/>
    </location>
</feature>
<dbReference type="SMART" id="SM01142">
    <property type="entry name" value="DSHCT"/>
    <property type="match status" value="1"/>
</dbReference>
<keyword evidence="1" id="KW-0547">Nucleotide-binding</keyword>
<dbReference type="InterPro" id="IPR050699">
    <property type="entry name" value="RNA-DNA_Helicase"/>
</dbReference>
<protein>
    <submittedName>
        <fullName evidence="6">Superfamilies 1 and 2 helicase C-terminal domain profile</fullName>
    </submittedName>
</protein>
<dbReference type="PROSITE" id="PS51192">
    <property type="entry name" value="HELICASE_ATP_BIND_1"/>
    <property type="match status" value="1"/>
</dbReference>
<gene>
    <name evidence="6" type="ORF">PROPAUS_2445</name>
</gene>
<keyword evidence="2" id="KW-0378">Hydrolase</keyword>
<dbReference type="GO" id="GO:0004386">
    <property type="term" value="F:helicase activity"/>
    <property type="evidence" value="ECO:0007669"/>
    <property type="project" value="UniProtKB-KW"/>
</dbReference>
<keyword evidence="3 6" id="KW-0347">Helicase</keyword>
<keyword evidence="7" id="KW-1185">Reference proteome</keyword>
<dbReference type="SMART" id="SM00487">
    <property type="entry name" value="DEXDc"/>
    <property type="match status" value="1"/>
</dbReference>
<keyword evidence="4" id="KW-0067">ATP-binding</keyword>
<dbReference type="InterPro" id="IPR001650">
    <property type="entry name" value="Helicase_C-like"/>
</dbReference>
<dbReference type="GO" id="GO:0016787">
    <property type="term" value="F:hydrolase activity"/>
    <property type="evidence" value="ECO:0007669"/>
    <property type="project" value="UniProtKB-KW"/>
</dbReference>
<dbReference type="RefSeq" id="WP_119162741.1">
    <property type="nucleotide sequence ID" value="NZ_LR134442.1"/>
</dbReference>
<dbReference type="Pfam" id="PF26090">
    <property type="entry name" value="SH3_HelY"/>
    <property type="match status" value="1"/>
</dbReference>
<dbReference type="InterPro" id="IPR027417">
    <property type="entry name" value="P-loop_NTPase"/>
</dbReference>
<proteinExistence type="predicted"/>
<feature type="compositionally biased region" description="Basic and acidic residues" evidence="5">
    <location>
        <begin position="216"/>
        <end position="227"/>
    </location>
</feature>
<dbReference type="SMART" id="SM00490">
    <property type="entry name" value="HELICc"/>
    <property type="match status" value="1"/>
</dbReference>
<dbReference type="InterPro" id="IPR014001">
    <property type="entry name" value="Helicase_ATP-bd"/>
</dbReference>
<dbReference type="GO" id="GO:0003676">
    <property type="term" value="F:nucleic acid binding"/>
    <property type="evidence" value="ECO:0007669"/>
    <property type="project" value="InterPro"/>
</dbReference>
<evidence type="ECO:0000313" key="6">
    <source>
        <dbReference type="EMBL" id="SYZ34433.1"/>
    </source>
</evidence>
<evidence type="ECO:0000256" key="1">
    <source>
        <dbReference type="ARBA" id="ARBA00022741"/>
    </source>
</evidence>
<accession>A0A383S9F3</accession>
<dbReference type="AlphaFoldDB" id="A0A383S9F3"/>
<dbReference type="PANTHER" id="PTHR12131:SF1">
    <property type="entry name" value="ATP-DEPENDENT RNA HELICASE SUPV3L1, MITOCHONDRIAL-RELATED"/>
    <property type="match status" value="1"/>
</dbReference>
<organism evidence="6 7">
    <name type="scientific">Propionibacterium australiense</name>
    <dbReference type="NCBI Taxonomy" id="119981"/>
    <lineage>
        <taxon>Bacteria</taxon>
        <taxon>Bacillati</taxon>
        <taxon>Actinomycetota</taxon>
        <taxon>Actinomycetes</taxon>
        <taxon>Propionibacteriales</taxon>
        <taxon>Propionibacteriaceae</taxon>
        <taxon>Propionibacterium</taxon>
    </lineage>
</organism>
<evidence type="ECO:0000256" key="5">
    <source>
        <dbReference type="SAM" id="MobiDB-lite"/>
    </source>
</evidence>
<evidence type="ECO:0000313" key="7">
    <source>
        <dbReference type="Proteomes" id="UP000263928"/>
    </source>
</evidence>
<evidence type="ECO:0000256" key="4">
    <source>
        <dbReference type="ARBA" id="ARBA00022840"/>
    </source>
</evidence>
<dbReference type="CDD" id="cd18795">
    <property type="entry name" value="SF2_C_Ski2"/>
    <property type="match status" value="1"/>
</dbReference>
<dbReference type="PROSITE" id="PS51194">
    <property type="entry name" value="HELICASE_CTER"/>
    <property type="match status" value="1"/>
</dbReference>
<sequence length="913" mass="99094">MAGYGFTFDPFQREACASIDAGHSVLVAAPTGSGKTVVGEYACHVALAEGRRCFYTTPIKALSNQKYHDLVARHGSANVGLLTGDVSVNGEAPIVVMTTEVLRNMLYAASRSLDALSYVVLDEVHYLSDHFRGAVWEEVILGLAASVQIVSLSATVSNAEEFGEWLDTVRGHVDVVVSEQRPVPLQQHVMAGHEIIELFDGPGGRVNPRLVQLARSEARRMRDDSRRPRGRSGRGKKTISYGSGRFGGATSHAYAAKRSGRSSLTPSRAAVVIGLERAHLLPAIFFVFSRSGCDGAVRQLLNSNIRLTSNDEAAELERIAHRHGVGLDDEDRRALRWGAFVEALRRGIAAHHAGLLPAFKAIVEEAFTRGLLKVVFATETLALGINMPARTVVLERLVKYNGQTHADITPGEYTQLTGRAGRRGIDDEGHAVVLWQPGMDPRAVAGLASRRTYPLRSSFAPNYNMAVNLVRTVGRVRARALLEQSFAQFQTDRRVVARSRRAGAVAAEIEQAWARAACRRGDFVQYARGRERIGVLEKEISRNRRAEGRAEITDSLEALGPGDVCWLTAGRHDGWVLVVEPARPGSPEPNPLIMTPDHQLLRLAARDVSAPVSAVSRVRVPKRFDRHSAADRRALARSFDTRVAGLGAGPRGVARPRPDAELTAEVEGLRAQLAAHPCHDCPDRERHARAAERALRLERSIAEGDRPAGESRHSIAAQFDRICAVLDALGYLDPEHPDEITRAGAMLARIYSELDLVIAEAIRAGVLAGLSAPALAAVLSTLVYESRVGGPGLSRMPAEASEQAQQALRSVWRQVRLVERDHRVERSRNLDMGFAAPLHLWALGASLAQVLDESELTAGDFVRWARQVIDLATQVSNAPGVEVLGPAGLVVACRGVVGALRRDIVDVDQAGLD</sequence>
<dbReference type="Pfam" id="PF00271">
    <property type="entry name" value="Helicase_C"/>
    <property type="match status" value="1"/>
</dbReference>
<evidence type="ECO:0000256" key="2">
    <source>
        <dbReference type="ARBA" id="ARBA00022801"/>
    </source>
</evidence>
<dbReference type="InterPro" id="IPR011545">
    <property type="entry name" value="DEAD/DEAH_box_helicase_dom"/>
</dbReference>
<dbReference type="PANTHER" id="PTHR12131">
    <property type="entry name" value="ATP-DEPENDENT RNA AND DNA HELICASE"/>
    <property type="match status" value="1"/>
</dbReference>
<dbReference type="InterPro" id="IPR058621">
    <property type="entry name" value="SH3_HelY"/>
</dbReference>
<dbReference type="GO" id="GO:0070478">
    <property type="term" value="P:nuclear-transcribed mRNA catabolic process, 3'-5' exonucleolytic nonsense-mediated decay"/>
    <property type="evidence" value="ECO:0007669"/>
    <property type="project" value="TreeGrafter"/>
</dbReference>
<dbReference type="Proteomes" id="UP000263928">
    <property type="component" value="Unassembled WGS sequence"/>
</dbReference>
<dbReference type="SUPFAM" id="SSF52540">
    <property type="entry name" value="P-loop containing nucleoside triphosphate hydrolases"/>
    <property type="match status" value="1"/>
</dbReference>
<dbReference type="GO" id="GO:0005524">
    <property type="term" value="F:ATP binding"/>
    <property type="evidence" value="ECO:0007669"/>
    <property type="project" value="UniProtKB-KW"/>
</dbReference>
<dbReference type="Gene3D" id="3.40.50.300">
    <property type="entry name" value="P-loop containing nucleotide triphosphate hydrolases"/>
    <property type="match status" value="2"/>
</dbReference>
<evidence type="ECO:0000256" key="3">
    <source>
        <dbReference type="ARBA" id="ARBA00022806"/>
    </source>
</evidence>
<dbReference type="Gene3D" id="1.10.3380.30">
    <property type="match status" value="1"/>
</dbReference>
<dbReference type="Pfam" id="PF08148">
    <property type="entry name" value="DSHCT"/>
    <property type="match status" value="1"/>
</dbReference>
<dbReference type="Pfam" id="PF00270">
    <property type="entry name" value="DEAD"/>
    <property type="match status" value="1"/>
</dbReference>
<dbReference type="InterPro" id="IPR012961">
    <property type="entry name" value="Ski2/MTR4_C"/>
</dbReference>
<dbReference type="GO" id="GO:0055087">
    <property type="term" value="C:Ski complex"/>
    <property type="evidence" value="ECO:0007669"/>
    <property type="project" value="TreeGrafter"/>
</dbReference>
<feature type="compositionally biased region" description="Basic residues" evidence="5">
    <location>
        <begin position="228"/>
        <end position="237"/>
    </location>
</feature>
<name>A0A383S9F3_9ACTN</name>
<dbReference type="EMBL" id="UNQJ01000025">
    <property type="protein sequence ID" value="SYZ34433.1"/>
    <property type="molecule type" value="Genomic_DNA"/>
</dbReference>
<reference evidence="7" key="1">
    <citation type="submission" date="2018-08" db="EMBL/GenBank/DDBJ databases">
        <authorList>
            <person name="Hornung B."/>
        </authorList>
    </citation>
    <scope>NUCLEOTIDE SEQUENCE [LARGE SCALE GENOMIC DNA]</scope>
</reference>